<comment type="caution">
    <text evidence="4">The sequence shown here is derived from an EMBL/GenBank/DDBJ whole genome shotgun (WGS) entry which is preliminary data.</text>
</comment>
<protein>
    <recommendedName>
        <fullName evidence="3">SHSP domain-containing protein</fullName>
    </recommendedName>
</protein>
<evidence type="ECO:0000259" key="3">
    <source>
        <dbReference type="PROSITE" id="PS01031"/>
    </source>
</evidence>
<dbReference type="InterPro" id="IPR002068">
    <property type="entry name" value="A-crystallin/Hsp20_dom"/>
</dbReference>
<evidence type="ECO:0000256" key="2">
    <source>
        <dbReference type="RuleBase" id="RU003616"/>
    </source>
</evidence>
<organism evidence="4 5">
    <name type="scientific">Spirilliplanes yamanashiensis</name>
    <dbReference type="NCBI Taxonomy" id="42233"/>
    <lineage>
        <taxon>Bacteria</taxon>
        <taxon>Bacillati</taxon>
        <taxon>Actinomycetota</taxon>
        <taxon>Actinomycetes</taxon>
        <taxon>Micromonosporales</taxon>
        <taxon>Micromonosporaceae</taxon>
        <taxon>Spirilliplanes</taxon>
    </lineage>
</organism>
<evidence type="ECO:0000313" key="4">
    <source>
        <dbReference type="EMBL" id="GIJ06727.1"/>
    </source>
</evidence>
<dbReference type="PROSITE" id="PS01031">
    <property type="entry name" value="SHSP"/>
    <property type="match status" value="1"/>
</dbReference>
<dbReference type="RefSeq" id="WP_203941893.1">
    <property type="nucleotide sequence ID" value="NZ_BAAAGJ010000008.1"/>
</dbReference>
<dbReference type="InterPro" id="IPR008978">
    <property type="entry name" value="HSP20-like_chaperone"/>
</dbReference>
<comment type="similarity">
    <text evidence="1 2">Belongs to the small heat shock protein (HSP20) family.</text>
</comment>
<evidence type="ECO:0000256" key="1">
    <source>
        <dbReference type="PROSITE-ProRule" id="PRU00285"/>
    </source>
</evidence>
<dbReference type="Gene3D" id="2.60.40.790">
    <property type="match status" value="1"/>
</dbReference>
<sequence>MTTLVRTPFDLMGLSWLPTLGAGIRIEERLDGDRYVVRAELPGVDPAKDVQLTVEHGELHLRVERKETHAEKGRSEFHYGSFYRTVPLPAGVKADTLTALYTDGILEISALVGEPAPTAKAIPITIGTAGSS</sequence>
<dbReference type="Proteomes" id="UP000652013">
    <property type="component" value="Unassembled WGS sequence"/>
</dbReference>
<dbReference type="Pfam" id="PF00011">
    <property type="entry name" value="HSP20"/>
    <property type="match status" value="1"/>
</dbReference>
<feature type="domain" description="SHSP" evidence="3">
    <location>
        <begin position="17"/>
        <end position="127"/>
    </location>
</feature>
<name>A0A8J3YFC5_9ACTN</name>
<dbReference type="CDD" id="cd06464">
    <property type="entry name" value="ACD_sHsps-like"/>
    <property type="match status" value="1"/>
</dbReference>
<dbReference type="SUPFAM" id="SSF49764">
    <property type="entry name" value="HSP20-like chaperones"/>
    <property type="match status" value="1"/>
</dbReference>
<keyword evidence="5" id="KW-1185">Reference proteome</keyword>
<proteinExistence type="inferred from homology"/>
<evidence type="ECO:0000313" key="5">
    <source>
        <dbReference type="Proteomes" id="UP000652013"/>
    </source>
</evidence>
<gene>
    <name evidence="4" type="ORF">Sya03_60790</name>
</gene>
<reference evidence="4" key="1">
    <citation type="submission" date="2021-01" db="EMBL/GenBank/DDBJ databases">
        <title>Whole genome shotgun sequence of Spirilliplanes yamanashiensis NBRC 15828.</title>
        <authorList>
            <person name="Komaki H."/>
            <person name="Tamura T."/>
        </authorList>
    </citation>
    <scope>NUCLEOTIDE SEQUENCE</scope>
    <source>
        <strain evidence="4">NBRC 15828</strain>
    </source>
</reference>
<dbReference type="AlphaFoldDB" id="A0A8J3YFC5"/>
<accession>A0A8J3YFC5</accession>
<dbReference type="EMBL" id="BOOY01000046">
    <property type="protein sequence ID" value="GIJ06727.1"/>
    <property type="molecule type" value="Genomic_DNA"/>
</dbReference>